<reference evidence="1" key="1">
    <citation type="submission" date="2014-09" db="EMBL/GenBank/DDBJ databases">
        <authorList>
            <person name="Magalhaes I.L.F."/>
            <person name="Oliveira U."/>
            <person name="Santos F.R."/>
            <person name="Vidigal T.H.D.A."/>
            <person name="Brescovit A.D."/>
            <person name="Santos A.J."/>
        </authorList>
    </citation>
    <scope>NUCLEOTIDE SEQUENCE</scope>
    <source>
        <tissue evidence="1">Shoot tissue taken approximately 20 cm above the soil surface</tissue>
    </source>
</reference>
<reference evidence="1" key="2">
    <citation type="journal article" date="2015" name="Data Brief">
        <title>Shoot transcriptome of the giant reed, Arundo donax.</title>
        <authorList>
            <person name="Barrero R.A."/>
            <person name="Guerrero F.D."/>
            <person name="Moolhuijzen P."/>
            <person name="Goolsby J.A."/>
            <person name="Tidwell J."/>
            <person name="Bellgard S.E."/>
            <person name="Bellgard M.I."/>
        </authorList>
    </citation>
    <scope>NUCLEOTIDE SEQUENCE</scope>
    <source>
        <tissue evidence="1">Shoot tissue taken approximately 20 cm above the soil surface</tissue>
    </source>
</reference>
<name>A0A0A9GN73_ARUDO</name>
<sequence length="31" mass="3587">MELQGLHDWPHRHLHCGAGNEGVQYIIFSKI</sequence>
<dbReference type="EMBL" id="GBRH01173017">
    <property type="protein sequence ID" value="JAE24879.1"/>
    <property type="molecule type" value="Transcribed_RNA"/>
</dbReference>
<dbReference type="AlphaFoldDB" id="A0A0A9GN73"/>
<organism evidence="1">
    <name type="scientific">Arundo donax</name>
    <name type="common">Giant reed</name>
    <name type="synonym">Donax arundinaceus</name>
    <dbReference type="NCBI Taxonomy" id="35708"/>
    <lineage>
        <taxon>Eukaryota</taxon>
        <taxon>Viridiplantae</taxon>
        <taxon>Streptophyta</taxon>
        <taxon>Embryophyta</taxon>
        <taxon>Tracheophyta</taxon>
        <taxon>Spermatophyta</taxon>
        <taxon>Magnoliopsida</taxon>
        <taxon>Liliopsida</taxon>
        <taxon>Poales</taxon>
        <taxon>Poaceae</taxon>
        <taxon>PACMAD clade</taxon>
        <taxon>Arundinoideae</taxon>
        <taxon>Arundineae</taxon>
        <taxon>Arundo</taxon>
    </lineage>
</organism>
<accession>A0A0A9GN73</accession>
<proteinExistence type="predicted"/>
<protein>
    <submittedName>
        <fullName evidence="1">Uncharacterized protein</fullName>
    </submittedName>
</protein>
<evidence type="ECO:0000313" key="1">
    <source>
        <dbReference type="EMBL" id="JAE24879.1"/>
    </source>
</evidence>